<dbReference type="GO" id="GO:0016747">
    <property type="term" value="F:acyltransferase activity, transferring groups other than amino-acyl groups"/>
    <property type="evidence" value="ECO:0007669"/>
    <property type="project" value="InterPro"/>
</dbReference>
<keyword evidence="1" id="KW-1133">Transmembrane helix</keyword>
<gene>
    <name evidence="3" type="ORF">LHA35_09995</name>
</gene>
<evidence type="ECO:0000259" key="2">
    <source>
        <dbReference type="Pfam" id="PF01757"/>
    </source>
</evidence>
<dbReference type="RefSeq" id="WP_226607776.1">
    <property type="nucleotide sequence ID" value="NZ_JAJAQI010000012.1"/>
</dbReference>
<evidence type="ECO:0000313" key="4">
    <source>
        <dbReference type="Proteomes" id="UP001139311"/>
    </source>
</evidence>
<evidence type="ECO:0000313" key="3">
    <source>
        <dbReference type="EMBL" id="MCB4822063.1"/>
    </source>
</evidence>
<dbReference type="PANTHER" id="PTHR23028">
    <property type="entry name" value="ACETYLTRANSFERASE"/>
    <property type="match status" value="1"/>
</dbReference>
<feature type="transmembrane region" description="Helical" evidence="1">
    <location>
        <begin position="263"/>
        <end position="286"/>
    </location>
</feature>
<proteinExistence type="predicted"/>
<feature type="transmembrane region" description="Helical" evidence="1">
    <location>
        <begin position="191"/>
        <end position="211"/>
    </location>
</feature>
<dbReference type="InterPro" id="IPR002656">
    <property type="entry name" value="Acyl_transf_3_dom"/>
</dbReference>
<dbReference type="PANTHER" id="PTHR23028:SF131">
    <property type="entry name" value="BLR2367 PROTEIN"/>
    <property type="match status" value="1"/>
</dbReference>
<accession>A0A9X1IE59</accession>
<organism evidence="3 4">
    <name type="scientific">Roseicella aerolata</name>
    <dbReference type="NCBI Taxonomy" id="2883479"/>
    <lineage>
        <taxon>Bacteria</taxon>
        <taxon>Pseudomonadati</taxon>
        <taxon>Pseudomonadota</taxon>
        <taxon>Alphaproteobacteria</taxon>
        <taxon>Acetobacterales</taxon>
        <taxon>Roseomonadaceae</taxon>
        <taxon>Roseicella</taxon>
    </lineage>
</organism>
<feature type="transmembrane region" description="Helical" evidence="1">
    <location>
        <begin position="106"/>
        <end position="124"/>
    </location>
</feature>
<feature type="transmembrane region" description="Helical" evidence="1">
    <location>
        <begin position="70"/>
        <end position="88"/>
    </location>
</feature>
<feature type="domain" description="Acyltransferase 3" evidence="2">
    <location>
        <begin position="26"/>
        <end position="347"/>
    </location>
</feature>
<dbReference type="AlphaFoldDB" id="A0A9X1IE59"/>
<dbReference type="GO" id="GO:0016020">
    <property type="term" value="C:membrane"/>
    <property type="evidence" value="ECO:0007669"/>
    <property type="project" value="TreeGrafter"/>
</dbReference>
<keyword evidence="3" id="KW-0012">Acyltransferase</keyword>
<feature type="transmembrane region" description="Helical" evidence="1">
    <location>
        <begin position="333"/>
        <end position="354"/>
    </location>
</feature>
<dbReference type="Pfam" id="PF01757">
    <property type="entry name" value="Acyl_transf_3"/>
    <property type="match status" value="1"/>
</dbReference>
<keyword evidence="1" id="KW-0472">Membrane</keyword>
<keyword evidence="1" id="KW-0812">Transmembrane</keyword>
<dbReference type="Proteomes" id="UP001139311">
    <property type="component" value="Unassembled WGS sequence"/>
</dbReference>
<protein>
    <submittedName>
        <fullName evidence="3">Acyltransferase</fullName>
    </submittedName>
</protein>
<dbReference type="GO" id="GO:0000271">
    <property type="term" value="P:polysaccharide biosynthetic process"/>
    <property type="evidence" value="ECO:0007669"/>
    <property type="project" value="TreeGrafter"/>
</dbReference>
<feature type="transmembrane region" description="Helical" evidence="1">
    <location>
        <begin position="307"/>
        <end position="327"/>
    </location>
</feature>
<feature type="transmembrane region" description="Helical" evidence="1">
    <location>
        <begin position="32"/>
        <end position="50"/>
    </location>
</feature>
<keyword evidence="3" id="KW-0808">Transferase</keyword>
<dbReference type="InterPro" id="IPR050879">
    <property type="entry name" value="Acyltransferase_3"/>
</dbReference>
<dbReference type="EMBL" id="JAJAQI010000012">
    <property type="protein sequence ID" value="MCB4822063.1"/>
    <property type="molecule type" value="Genomic_DNA"/>
</dbReference>
<keyword evidence="4" id="KW-1185">Reference proteome</keyword>
<feature type="transmembrane region" description="Helical" evidence="1">
    <location>
        <begin position="223"/>
        <end position="243"/>
    </location>
</feature>
<name>A0A9X1IE59_9PROT</name>
<reference evidence="3" key="1">
    <citation type="submission" date="2021-10" db="EMBL/GenBank/DDBJ databases">
        <title>Roseicella aerolatum sp. nov., isolated from aerosols of e-waste dismantling site.</title>
        <authorList>
            <person name="Qin T."/>
        </authorList>
    </citation>
    <scope>NUCLEOTIDE SEQUENCE</scope>
    <source>
        <strain evidence="3">GB24</strain>
    </source>
</reference>
<comment type="caution">
    <text evidence="3">The sequence shown here is derived from an EMBL/GenBank/DDBJ whole genome shotgun (WGS) entry which is preliminary data.</text>
</comment>
<evidence type="ECO:0000256" key="1">
    <source>
        <dbReference type="SAM" id="Phobius"/>
    </source>
</evidence>
<sequence length="385" mass="40655">MPDGTRPGAEGQAGAASAAQASPRLLDGLRGLAALAVVFTHILSMAPPLPPALLPMLEATPLRLIHTGRAPVIFFFVLSGYVLTLSLLKDRRPGLATFALRRSCRLLLPVAGAVLVSAALSLALRPGPLPQGGWDAQVLWSEPVGTGMVLRQALLLGADGWFTLDIPLWTLVHEWRITLLFPLVLLFRGRVAWLLGLALLLHVAAIALGVAPDRHQLGPRLPSTLLSDAYFLLPFAVGAALALEGQGGQLRPAWARRLAWAGILVAVSLPHDLMVITASAALILLARGPGALPRVLARPGLLWLGRISFSLYLIHMPVLGAMLHGLGGVLPPWGALLLGLPLALLAAQGFHALVDAPAQRLSRRIRLSAAAAMPARQDKPQPVSA</sequence>